<reference evidence="2" key="1">
    <citation type="journal article" date="2021" name="J Fungi (Basel)">
        <title>Virulence traits and population genomics of the black yeast Aureobasidium melanogenum.</title>
        <authorList>
            <person name="Cernosa A."/>
            <person name="Sun X."/>
            <person name="Gostincar C."/>
            <person name="Fang C."/>
            <person name="Gunde-Cimerman N."/>
            <person name="Song Z."/>
        </authorList>
    </citation>
    <scope>NUCLEOTIDE SEQUENCE</scope>
    <source>
        <strain evidence="2">EXF-9911</strain>
    </source>
</reference>
<dbReference type="OrthoDB" id="5422579at2759"/>
<dbReference type="PROSITE" id="PS50181">
    <property type="entry name" value="FBOX"/>
    <property type="match status" value="1"/>
</dbReference>
<evidence type="ECO:0000259" key="1">
    <source>
        <dbReference type="PROSITE" id="PS50181"/>
    </source>
</evidence>
<feature type="domain" description="F-box" evidence="1">
    <location>
        <begin position="1"/>
        <end position="43"/>
    </location>
</feature>
<organism evidence="2 3">
    <name type="scientific">Aureobasidium melanogenum</name>
    <name type="common">Aureobasidium pullulans var. melanogenum</name>
    <dbReference type="NCBI Taxonomy" id="46634"/>
    <lineage>
        <taxon>Eukaryota</taxon>
        <taxon>Fungi</taxon>
        <taxon>Dikarya</taxon>
        <taxon>Ascomycota</taxon>
        <taxon>Pezizomycotina</taxon>
        <taxon>Dothideomycetes</taxon>
        <taxon>Dothideomycetidae</taxon>
        <taxon>Dothideales</taxon>
        <taxon>Saccotheciaceae</taxon>
        <taxon>Aureobasidium</taxon>
    </lineage>
</organism>
<feature type="non-terminal residue" evidence="2">
    <location>
        <position position="331"/>
    </location>
</feature>
<dbReference type="SUPFAM" id="SSF81383">
    <property type="entry name" value="F-box domain"/>
    <property type="match status" value="1"/>
</dbReference>
<evidence type="ECO:0000313" key="3">
    <source>
        <dbReference type="Proteomes" id="UP000779574"/>
    </source>
</evidence>
<dbReference type="Proteomes" id="UP000779574">
    <property type="component" value="Unassembled WGS sequence"/>
</dbReference>
<dbReference type="EMBL" id="JAHFXF010000483">
    <property type="protein sequence ID" value="KAG9686943.1"/>
    <property type="molecule type" value="Genomic_DNA"/>
</dbReference>
<proteinExistence type="predicted"/>
<reference evidence="2" key="2">
    <citation type="submission" date="2021-08" db="EMBL/GenBank/DDBJ databases">
        <authorList>
            <person name="Gostincar C."/>
            <person name="Sun X."/>
            <person name="Song Z."/>
            <person name="Gunde-Cimerman N."/>
        </authorList>
    </citation>
    <scope>NUCLEOTIDE SEQUENCE</scope>
    <source>
        <strain evidence="2">EXF-9911</strain>
    </source>
</reference>
<accession>A0A9P8J6A9</accession>
<dbReference type="AlphaFoldDB" id="A0A9P8J6A9"/>
<sequence>MDTLPLELKQRVCSYLAPKDLKSLRLASKVYSIAACRYLLRRIFLLNHPDSCQEAWDIANHPDLSHCVTTLVVDTSCLRSYPKYAQWGRIFEEAESNPPNLMSSEAAGDTSVKISARSERVLRRERNSERWTLYEERAHTQRTDASRKLMLMTIAFIFQKCSKLSNLVLDGHHTHMNNSALVKKREQFFRSIIGSTTSNYGYVRFWVPTGFNLWDILKPVHEANLSFLLRHSSTLQRLRICNSYSHIQGGWDSFVTQVKGKLRELRRIELVGLETGPRTWNPSTRATILHLMTERDILHHHEHELATGPAQFYDGLWEDYEKIFFPEITKL</sequence>
<evidence type="ECO:0000313" key="2">
    <source>
        <dbReference type="EMBL" id="KAG9686943.1"/>
    </source>
</evidence>
<dbReference type="InterPro" id="IPR036047">
    <property type="entry name" value="F-box-like_dom_sf"/>
</dbReference>
<protein>
    <recommendedName>
        <fullName evidence="1">F-box domain-containing protein</fullName>
    </recommendedName>
</protein>
<dbReference type="InterPro" id="IPR001810">
    <property type="entry name" value="F-box_dom"/>
</dbReference>
<comment type="caution">
    <text evidence="2">The sequence shown here is derived from an EMBL/GenBank/DDBJ whole genome shotgun (WGS) entry which is preliminary data.</text>
</comment>
<gene>
    <name evidence="2" type="ORF">KCU76_g10671</name>
</gene>
<name>A0A9P8J6A9_AURME</name>